<gene>
    <name evidence="4" type="ORF">DZ858_01635</name>
</gene>
<protein>
    <submittedName>
        <fullName evidence="4">Exonuclease</fullName>
    </submittedName>
</protein>
<keyword evidence="4" id="KW-0378">Hydrolase</keyword>
<dbReference type="AlphaFoldDB" id="A0A3E1Q9K3"/>
<comment type="caution">
    <text evidence="4">The sequence shown here is derived from an EMBL/GenBank/DDBJ whole genome shotgun (WGS) entry which is preliminary data.</text>
</comment>
<dbReference type="InterPro" id="IPR050534">
    <property type="entry name" value="Coronavir_polyprotein_1ab"/>
</dbReference>
<keyword evidence="5" id="KW-1185">Reference proteome</keyword>
<dbReference type="PANTHER" id="PTHR43788:SF6">
    <property type="entry name" value="DNA HELICASE B"/>
    <property type="match status" value="1"/>
</dbReference>
<evidence type="ECO:0000256" key="1">
    <source>
        <dbReference type="ARBA" id="ARBA00022741"/>
    </source>
</evidence>
<feature type="domain" description="UvrD-like helicase C-terminal" evidence="3">
    <location>
        <begin position="971"/>
        <end position="1017"/>
    </location>
</feature>
<evidence type="ECO:0000259" key="3">
    <source>
        <dbReference type="Pfam" id="PF13538"/>
    </source>
</evidence>
<evidence type="ECO:0000256" key="2">
    <source>
        <dbReference type="ARBA" id="ARBA00022840"/>
    </source>
</evidence>
<evidence type="ECO:0000313" key="5">
    <source>
        <dbReference type="Proteomes" id="UP000261082"/>
    </source>
</evidence>
<reference evidence="4 5" key="1">
    <citation type="journal article" date="2007" name="Int. J. Syst. Evol. Microbiol.">
        <title>Marixanthomonas ophiurae gen. nov., sp. nov., a marine bacterium of the family Flavobacteriaceae isolated from a deep-sea brittle star.</title>
        <authorList>
            <person name="Romanenko L.A."/>
            <person name="Uchino M."/>
            <person name="Frolova G.M."/>
            <person name="Mikhailov V.V."/>
        </authorList>
    </citation>
    <scope>NUCLEOTIDE SEQUENCE [LARGE SCALE GENOMIC DNA]</scope>
    <source>
        <strain evidence="4 5">KMM 3046</strain>
    </source>
</reference>
<keyword evidence="1" id="KW-0547">Nucleotide-binding</keyword>
<dbReference type="Proteomes" id="UP000261082">
    <property type="component" value="Unassembled WGS sequence"/>
</dbReference>
<dbReference type="CDD" id="cd17933">
    <property type="entry name" value="DEXSc_RecD-like"/>
    <property type="match status" value="1"/>
</dbReference>
<dbReference type="InterPro" id="IPR027785">
    <property type="entry name" value="UvrD-like_helicase_C"/>
</dbReference>
<evidence type="ECO:0000313" key="4">
    <source>
        <dbReference type="EMBL" id="RFN58809.1"/>
    </source>
</evidence>
<accession>A0A3E1Q9K3</accession>
<dbReference type="Pfam" id="PF13245">
    <property type="entry name" value="AAA_19"/>
    <property type="match status" value="1"/>
</dbReference>
<dbReference type="CDD" id="cd18809">
    <property type="entry name" value="SF1_C_RecD"/>
    <property type="match status" value="1"/>
</dbReference>
<name>A0A3E1Q9K3_9FLAO</name>
<keyword evidence="4" id="KW-0540">Nuclease</keyword>
<keyword evidence="2" id="KW-0067">ATP-binding</keyword>
<dbReference type="GO" id="GO:0004527">
    <property type="term" value="F:exonuclease activity"/>
    <property type="evidence" value="ECO:0007669"/>
    <property type="project" value="UniProtKB-KW"/>
</dbReference>
<dbReference type="PANTHER" id="PTHR43788">
    <property type="entry name" value="DNA2/NAM7 HELICASE FAMILY MEMBER"/>
    <property type="match status" value="1"/>
</dbReference>
<dbReference type="EMBL" id="QVID01000001">
    <property type="protein sequence ID" value="RFN58809.1"/>
    <property type="molecule type" value="Genomic_DNA"/>
</dbReference>
<organism evidence="4 5">
    <name type="scientific">Marixanthomonas ophiurae</name>
    <dbReference type="NCBI Taxonomy" id="387659"/>
    <lineage>
        <taxon>Bacteria</taxon>
        <taxon>Pseudomonadati</taxon>
        <taxon>Bacteroidota</taxon>
        <taxon>Flavobacteriia</taxon>
        <taxon>Flavobacteriales</taxon>
        <taxon>Flavobacteriaceae</taxon>
        <taxon>Marixanthomonas</taxon>
    </lineage>
</organism>
<proteinExistence type="predicted"/>
<dbReference type="SUPFAM" id="SSF52540">
    <property type="entry name" value="P-loop containing nucleoside triphosphate hydrolases"/>
    <property type="match status" value="1"/>
</dbReference>
<keyword evidence="4" id="KW-0269">Exonuclease</keyword>
<dbReference type="OrthoDB" id="9803432at2"/>
<dbReference type="InterPro" id="IPR027417">
    <property type="entry name" value="P-loop_NTPase"/>
</dbReference>
<dbReference type="GO" id="GO:0005524">
    <property type="term" value="F:ATP binding"/>
    <property type="evidence" value="ECO:0007669"/>
    <property type="project" value="UniProtKB-KW"/>
</dbReference>
<dbReference type="GO" id="GO:0003678">
    <property type="term" value="F:DNA helicase activity"/>
    <property type="evidence" value="ECO:0007669"/>
    <property type="project" value="UniProtKB-ARBA"/>
</dbReference>
<dbReference type="Gene3D" id="3.40.50.300">
    <property type="entry name" value="P-loop containing nucleotide triphosphate hydrolases"/>
    <property type="match status" value="2"/>
</dbReference>
<dbReference type="Pfam" id="PF13538">
    <property type="entry name" value="UvrD_C_2"/>
    <property type="match status" value="1"/>
</dbReference>
<dbReference type="Gene3D" id="2.30.30.940">
    <property type="match status" value="1"/>
</dbReference>
<sequence>MSKHISLRLAWHDDGWNGYVCREPKKNTYCVGQQSYPGDLISKARDLDWEEQKGVAGCHCSTIDGIPPCSYSINAFGTKAVKGESHPPDFFRDDSSGIEFEIPAATACIWPYEQMYSDDIKAGPESSQIYDYAKRLQAAKDFFKKVSPDQSLIFYYANKSNPFSQEDSRNFVLVGISRVKKVGDVMYYENVSEPNRKKYADGFVWQLPITSHFPDEGFAIPYHKYRDNPEVLEHITYIPEIAENFKYGTKHISDDDALIYVERLTEIVNYLEKIDNTENWEERKKWLLSLQNDLWTYRGAFPGLFSVLEVMEMPELMNFYKKAVSKNKDIKAKKTIFQYLNDKNLKDFPSDNVTDAILKQYQRNWIIKIESSEKRQLIENVLSRIDLKPHQIKLILNDNRTENGLLATPKEIIENVFLLQEEFIGDDGSDVINFEKIDHAVLPSQELGIDILIPKDDPRRLRGLIIDVLKKEGVHSFIDQESILDTVNRKLANYPEWKKNDFNKGYIEFDQGFFDHKIITRTAEGITYFYHKDVYDQERFIEKNLRNLIGRVDVEIKRPFSKQKWENEILKPGCSIYLKSPEEYKKAVDGQVQVCQQIFTKPLAILSGAAGTGKTTVINAILKAIQLSSNNTEKCLLLAPTGKASDRMRESTKGSIVNTMTIHQFLAQCGWLNPNFTMKKNGGKRETQVTTYIIDETSMIDLELMATLFRAIHWDYVKRLIFVGDPNQLPPIGKGKVFKETIEFVKSAEPEAHGVLGYNMRQMENRIDRKGTGIIDLASLYTQPDNLNHFEVKSDVEDVLNRLNEEGTLDKDVKIDIWENEDTLEKHLIKSIQVDMKESGSDNIMDYQVISPYRGELFGTARLNEVLQENLNGQNVKKGRLASITYFDKVIQFTNRAGRKSYFGYNFDSHQNERVAIYNGEMGQVWIDARDRKRYNYINNIQRFNVKFNRQKNYSISFSGDKQVEENIELGYAISVHKAQGSEFKYLYLVIPQSKQALLSTELIYTGITRASVKLRLFVEKDLSILQSLRRPERSKLKLINSSLFNFEPLPLEFSNMGGWYEEGKIHKTLSEYMVRSKSEVIITNLLVSNEVESFSYETILYAPDKTFYLPDFTINVNGKTYYWEHVGMLNKPKYKQRWEQKQVWYEKHFPGQLLKTYESGELTIEAQQIIEKIKTI</sequence>
<dbReference type="RefSeq" id="WP_117157833.1">
    <property type="nucleotide sequence ID" value="NZ_QVID01000001.1"/>
</dbReference>